<keyword evidence="4" id="KW-1185">Reference proteome</keyword>
<proteinExistence type="predicted"/>
<feature type="coiled-coil region" evidence="1">
    <location>
        <begin position="81"/>
        <end position="122"/>
    </location>
</feature>
<dbReference type="InterPro" id="IPR019277">
    <property type="entry name" value="DUF2304"/>
</dbReference>
<feature type="transmembrane region" description="Helical" evidence="2">
    <location>
        <begin position="68"/>
        <end position="86"/>
    </location>
</feature>
<feature type="transmembrane region" description="Helical" evidence="2">
    <location>
        <begin position="35"/>
        <end position="56"/>
    </location>
</feature>
<evidence type="ECO:0008006" key="5">
    <source>
        <dbReference type="Google" id="ProtNLM"/>
    </source>
</evidence>
<dbReference type="HOGENOM" id="CLU_134280_1_0_9"/>
<keyword evidence="2" id="KW-0812">Transmembrane</keyword>
<dbReference type="Pfam" id="PF10066">
    <property type="entry name" value="DUF2304"/>
    <property type="match status" value="1"/>
</dbReference>
<feature type="transmembrane region" description="Helical" evidence="2">
    <location>
        <begin position="6"/>
        <end position="23"/>
    </location>
</feature>
<dbReference type="eggNOG" id="COG2456">
    <property type="taxonomic scope" value="Bacteria"/>
</dbReference>
<dbReference type="AlphaFoldDB" id="L1QP50"/>
<keyword evidence="2" id="KW-1133">Transmembrane helix</keyword>
<protein>
    <recommendedName>
        <fullName evidence="5">DUF2304 domain-containing protein</fullName>
    </recommendedName>
</protein>
<dbReference type="EMBL" id="AMEZ01000007">
    <property type="protein sequence ID" value="EKY29485.1"/>
    <property type="molecule type" value="Genomic_DNA"/>
</dbReference>
<evidence type="ECO:0000313" key="4">
    <source>
        <dbReference type="Proteomes" id="UP000010420"/>
    </source>
</evidence>
<dbReference type="PATRIC" id="fig|545697.3.peg.189"/>
<dbReference type="STRING" id="545697.HMPREF0216_00192"/>
<evidence type="ECO:0000256" key="1">
    <source>
        <dbReference type="SAM" id="Coils"/>
    </source>
</evidence>
<gene>
    <name evidence="3" type="ORF">HMPREF0216_00192</name>
</gene>
<keyword evidence="1" id="KW-0175">Coiled coil</keyword>
<dbReference type="RefSeq" id="WP_005210009.1">
    <property type="nucleotide sequence ID" value="NZ_KB291602.1"/>
</dbReference>
<comment type="caution">
    <text evidence="3">The sequence shown here is derived from an EMBL/GenBank/DDBJ whole genome shotgun (WGS) entry which is preliminary data.</text>
</comment>
<reference evidence="3 4" key="1">
    <citation type="submission" date="2012-05" db="EMBL/GenBank/DDBJ databases">
        <authorList>
            <person name="Weinstock G."/>
            <person name="Sodergren E."/>
            <person name="Lobos E.A."/>
            <person name="Fulton L."/>
            <person name="Fulton R."/>
            <person name="Courtney L."/>
            <person name="Fronick C."/>
            <person name="O'Laughlin M."/>
            <person name="Godfrey J."/>
            <person name="Wilson R.M."/>
            <person name="Miner T."/>
            <person name="Farmer C."/>
            <person name="Delehaunty K."/>
            <person name="Cordes M."/>
            <person name="Minx P."/>
            <person name="Tomlinson C."/>
            <person name="Chen J."/>
            <person name="Wollam A."/>
            <person name="Pepin K.H."/>
            <person name="Bhonagiri V."/>
            <person name="Zhang X."/>
            <person name="Suruliraj S."/>
            <person name="Warren W."/>
            <person name="Mitreva M."/>
            <person name="Mardis E.R."/>
            <person name="Wilson R.K."/>
        </authorList>
    </citation>
    <scope>NUCLEOTIDE SEQUENCE [LARGE SCALE GENOMIC DNA]</scope>
    <source>
        <strain evidence="3 4">DSM 1785</strain>
    </source>
</reference>
<sequence length="125" mass="14577">MLSETVFFAIAGIIFLLAVINVVKKQRSFERESFYWVISAIGMLVLAINPKIIIIISKIVNIKYPPSLLFLIAILFIFYLLFKLTCQISNLREQNKELAQESIVLKRRFKELEDEIEKLKLINNE</sequence>
<name>L1QP50_9CLOT</name>
<keyword evidence="2" id="KW-0472">Membrane</keyword>
<organism evidence="3 4">
    <name type="scientific">Clostridium celatum DSM 1785</name>
    <dbReference type="NCBI Taxonomy" id="545697"/>
    <lineage>
        <taxon>Bacteria</taxon>
        <taxon>Bacillati</taxon>
        <taxon>Bacillota</taxon>
        <taxon>Clostridia</taxon>
        <taxon>Eubacteriales</taxon>
        <taxon>Clostridiaceae</taxon>
        <taxon>Clostridium</taxon>
    </lineage>
</organism>
<evidence type="ECO:0000313" key="3">
    <source>
        <dbReference type="EMBL" id="EKY29485.1"/>
    </source>
</evidence>
<dbReference type="Proteomes" id="UP000010420">
    <property type="component" value="Unassembled WGS sequence"/>
</dbReference>
<accession>L1QP50</accession>
<evidence type="ECO:0000256" key="2">
    <source>
        <dbReference type="SAM" id="Phobius"/>
    </source>
</evidence>